<feature type="transmembrane region" description="Helical" evidence="8">
    <location>
        <begin position="6"/>
        <end position="23"/>
    </location>
</feature>
<evidence type="ECO:0000256" key="2">
    <source>
        <dbReference type="ARBA" id="ARBA00006434"/>
    </source>
</evidence>
<feature type="transmembrane region" description="Helical" evidence="8">
    <location>
        <begin position="104"/>
        <end position="124"/>
    </location>
</feature>
<dbReference type="Proteomes" id="UP000440578">
    <property type="component" value="Unassembled WGS sequence"/>
</dbReference>
<evidence type="ECO:0000313" key="9">
    <source>
        <dbReference type="EMBL" id="KAF0296953.1"/>
    </source>
</evidence>
<feature type="transmembrane region" description="Helical" evidence="8">
    <location>
        <begin position="210"/>
        <end position="231"/>
    </location>
</feature>
<dbReference type="PROSITE" id="PS50283">
    <property type="entry name" value="NA_SOLUT_SYMP_3"/>
    <property type="match status" value="1"/>
</dbReference>
<comment type="subcellular location">
    <subcellularLocation>
        <location evidence="1">Membrane</location>
        <topology evidence="1">Multi-pass membrane protein</topology>
    </subcellularLocation>
</comment>
<dbReference type="EMBL" id="VIIS01001523">
    <property type="protein sequence ID" value="KAF0296953.1"/>
    <property type="molecule type" value="Genomic_DNA"/>
</dbReference>
<comment type="caution">
    <text evidence="9">The sequence shown here is derived from an EMBL/GenBank/DDBJ whole genome shotgun (WGS) entry which is preliminary data.</text>
</comment>
<dbReference type="PANTHER" id="PTHR11819:SF195">
    <property type="entry name" value="SODIUM_GLUCOSE COTRANSPORTER 4"/>
    <property type="match status" value="1"/>
</dbReference>
<dbReference type="PANTHER" id="PTHR11819">
    <property type="entry name" value="SOLUTE CARRIER FAMILY 5"/>
    <property type="match status" value="1"/>
</dbReference>
<evidence type="ECO:0000256" key="7">
    <source>
        <dbReference type="SAM" id="MobiDB-lite"/>
    </source>
</evidence>
<feature type="transmembrane region" description="Helical" evidence="8">
    <location>
        <begin position="35"/>
        <end position="60"/>
    </location>
</feature>
<feature type="region of interest" description="Disordered" evidence="7">
    <location>
        <begin position="517"/>
        <end position="541"/>
    </location>
</feature>
<keyword evidence="10" id="KW-1185">Reference proteome</keyword>
<comment type="similarity">
    <text evidence="2 6">Belongs to the sodium:solute symporter (SSF) (TC 2.A.21) family.</text>
</comment>
<organism evidence="9 10">
    <name type="scientific">Amphibalanus amphitrite</name>
    <name type="common">Striped barnacle</name>
    <name type="synonym">Balanus amphitrite</name>
    <dbReference type="NCBI Taxonomy" id="1232801"/>
    <lineage>
        <taxon>Eukaryota</taxon>
        <taxon>Metazoa</taxon>
        <taxon>Ecdysozoa</taxon>
        <taxon>Arthropoda</taxon>
        <taxon>Crustacea</taxon>
        <taxon>Multicrustacea</taxon>
        <taxon>Cirripedia</taxon>
        <taxon>Thoracica</taxon>
        <taxon>Thoracicalcarea</taxon>
        <taxon>Balanomorpha</taxon>
        <taxon>Balanoidea</taxon>
        <taxon>Balanidae</taxon>
        <taxon>Amphibalaninae</taxon>
        <taxon>Amphibalanus</taxon>
    </lineage>
</organism>
<keyword evidence="4 8" id="KW-1133">Transmembrane helix</keyword>
<feature type="transmembrane region" description="Helical" evidence="8">
    <location>
        <begin position="320"/>
        <end position="340"/>
    </location>
</feature>
<name>A0A6A4VTF0_AMPAM</name>
<dbReference type="OrthoDB" id="6132759at2759"/>
<feature type="transmembrane region" description="Helical" evidence="8">
    <location>
        <begin position="275"/>
        <end position="308"/>
    </location>
</feature>
<dbReference type="InterPro" id="IPR038377">
    <property type="entry name" value="Na/Glc_symporter_sf"/>
</dbReference>
<proteinExistence type="inferred from homology"/>
<keyword evidence="5 8" id="KW-0472">Membrane</keyword>
<evidence type="ECO:0000256" key="8">
    <source>
        <dbReference type="SAM" id="Phobius"/>
    </source>
</evidence>
<feature type="transmembrane region" description="Helical" evidence="8">
    <location>
        <begin position="550"/>
        <end position="570"/>
    </location>
</feature>
<evidence type="ECO:0000256" key="3">
    <source>
        <dbReference type="ARBA" id="ARBA00022692"/>
    </source>
</evidence>
<accession>A0A6A4VTF0</accession>
<evidence type="ECO:0000256" key="4">
    <source>
        <dbReference type="ARBA" id="ARBA00022989"/>
    </source>
</evidence>
<feature type="transmembrane region" description="Helical" evidence="8">
    <location>
        <begin position="352"/>
        <end position="374"/>
    </location>
</feature>
<feature type="compositionally biased region" description="Basic and acidic residues" evidence="7">
    <location>
        <begin position="517"/>
        <end position="537"/>
    </location>
</feature>
<evidence type="ECO:0000256" key="1">
    <source>
        <dbReference type="ARBA" id="ARBA00004141"/>
    </source>
</evidence>
<protein>
    <submittedName>
        <fullName evidence="9">Sodium/glucose cotransporter 4</fullName>
    </submittedName>
</protein>
<feature type="transmembrane region" description="Helical" evidence="8">
    <location>
        <begin position="381"/>
        <end position="403"/>
    </location>
</feature>
<evidence type="ECO:0000256" key="5">
    <source>
        <dbReference type="ARBA" id="ARBA00023136"/>
    </source>
</evidence>
<reference evidence="9 10" key="1">
    <citation type="submission" date="2019-07" db="EMBL/GenBank/DDBJ databases">
        <title>Draft genome assembly of a fouling barnacle, Amphibalanus amphitrite (Darwin, 1854): The first reference genome for Thecostraca.</title>
        <authorList>
            <person name="Kim W."/>
        </authorList>
    </citation>
    <scope>NUCLEOTIDE SEQUENCE [LARGE SCALE GENOMIC DNA]</scope>
    <source>
        <strain evidence="9">SNU_AA5</strain>
        <tissue evidence="9">Soma without cirri and trophi</tissue>
    </source>
</reference>
<dbReference type="AlphaFoldDB" id="A0A6A4VTF0"/>
<dbReference type="Gene3D" id="1.20.1730.10">
    <property type="entry name" value="Sodium/glucose cotransporter"/>
    <property type="match status" value="1"/>
</dbReference>
<evidence type="ECO:0000256" key="6">
    <source>
        <dbReference type="RuleBase" id="RU362091"/>
    </source>
</evidence>
<dbReference type="Pfam" id="PF00474">
    <property type="entry name" value="SSF"/>
    <property type="match status" value="1"/>
</dbReference>
<evidence type="ECO:0000313" key="10">
    <source>
        <dbReference type="Proteomes" id="UP000440578"/>
    </source>
</evidence>
<keyword evidence="3 8" id="KW-0812">Transmembrane</keyword>
<dbReference type="GO" id="GO:0005412">
    <property type="term" value="F:D-glucose:sodium symporter activity"/>
    <property type="evidence" value="ECO:0007669"/>
    <property type="project" value="TreeGrafter"/>
</dbReference>
<dbReference type="InterPro" id="IPR018212">
    <property type="entry name" value="Na/solute_symporter_CS"/>
</dbReference>
<feature type="transmembrane region" description="Helical" evidence="8">
    <location>
        <begin position="423"/>
        <end position="451"/>
    </location>
</feature>
<gene>
    <name evidence="9" type="primary">slc5a9_2</name>
    <name evidence="9" type="ORF">FJT64_005610</name>
</gene>
<feature type="transmembrane region" description="Helical" evidence="8">
    <location>
        <begin position="171"/>
        <end position="189"/>
    </location>
</feature>
<sequence length="571" mass="63176">MILGWVFVPVYTAAGVYTMPEYLRLRFGGQRIRVYLSVLAILLYIFTKVSADLYAGALFLTRAMQWEGELGLYVAIIVLLLIAAVFTIFGGLTAVIWTDAVQTVLMIAGSLVLCIMSFIAVGGYDELITQYFEKMPSPNVTAYDSANQSCSAPRADAMHMFRAAEAGKSDLPWTGMTFGLTISAIWYWCSDQVIVQRTLASKNMVHAKGGVVLAAALKFLPLFLLIFPGMAARVLYTDTVACSDPAACKRFCNSESGCSNLAYIELVLNLLPKGVAGLMLAVMLAALMSSLTSIFNSASTLFTIDIYTRVRRNASEMEQVIAGRVFVVFMVAVSIVWIPIINSSSSSQLFVYIQSITSYLAPPICAIYLLAVFWPRTNEQGAFWGIMIGLVVGMIRFCVEFSYTVPPCGSDEEDLRPDWIKAVIFDVHFLHFGCILFLIVLISVIVISLLTEPIPEECLHRLTFWSRHSTEPRKPLPSTLLEMEKNPIREEPAAAGGAEPPSRARRLFNQLCGVEERTGEAAVNPRDRLTEEQRAEEDAASLYEDPKQRVIVNVSAIVSMVVAIGMYVYYR</sequence>
<feature type="transmembrane region" description="Helical" evidence="8">
    <location>
        <begin position="72"/>
        <end position="97"/>
    </location>
</feature>
<dbReference type="NCBIfam" id="TIGR00813">
    <property type="entry name" value="sss"/>
    <property type="match status" value="1"/>
</dbReference>
<dbReference type="PROSITE" id="PS00457">
    <property type="entry name" value="NA_SOLUT_SYMP_2"/>
    <property type="match status" value="1"/>
</dbReference>
<dbReference type="GO" id="GO:0005886">
    <property type="term" value="C:plasma membrane"/>
    <property type="evidence" value="ECO:0007669"/>
    <property type="project" value="TreeGrafter"/>
</dbReference>
<dbReference type="InterPro" id="IPR001734">
    <property type="entry name" value="Na/solute_symporter"/>
</dbReference>